<dbReference type="SUPFAM" id="SSF53254">
    <property type="entry name" value="Phosphoglycerate mutase-like"/>
    <property type="match status" value="1"/>
</dbReference>
<dbReference type="PANTHER" id="PTHR48100:SF1">
    <property type="entry name" value="HISTIDINE PHOSPHATASE FAMILY PROTEIN-RELATED"/>
    <property type="match status" value="1"/>
</dbReference>
<dbReference type="RefSeq" id="WP_188587431.1">
    <property type="nucleotide sequence ID" value="NZ_BMGC01000026.1"/>
</dbReference>
<keyword evidence="3" id="KW-1185">Reference proteome</keyword>
<dbReference type="SMART" id="SM00855">
    <property type="entry name" value="PGAM"/>
    <property type="match status" value="1"/>
</dbReference>
<name>A0A916WXS6_9ACTN</name>
<feature type="binding site" evidence="1">
    <location>
        <position position="116"/>
    </location>
    <ligand>
        <name>substrate</name>
    </ligand>
</feature>
<proteinExistence type="predicted"/>
<dbReference type="InterPro" id="IPR029033">
    <property type="entry name" value="His_PPase_superfam"/>
</dbReference>
<evidence type="ECO:0008006" key="4">
    <source>
        <dbReference type="Google" id="ProtNLM"/>
    </source>
</evidence>
<reference evidence="2" key="2">
    <citation type="submission" date="2020-09" db="EMBL/GenBank/DDBJ databases">
        <authorList>
            <person name="Sun Q."/>
            <person name="Zhou Y."/>
        </authorList>
    </citation>
    <scope>NUCLEOTIDE SEQUENCE</scope>
    <source>
        <strain evidence="2">CGMCC 1.12827</strain>
    </source>
</reference>
<dbReference type="Gene3D" id="3.40.50.1240">
    <property type="entry name" value="Phosphoglycerate mutase-like"/>
    <property type="match status" value="1"/>
</dbReference>
<dbReference type="PANTHER" id="PTHR48100">
    <property type="entry name" value="BROAD-SPECIFICITY PHOSPHATASE YOR283W-RELATED"/>
    <property type="match status" value="1"/>
</dbReference>
<dbReference type="EMBL" id="BMGC01000026">
    <property type="protein sequence ID" value="GGB40741.1"/>
    <property type="molecule type" value="Genomic_DNA"/>
</dbReference>
<dbReference type="CDD" id="cd07040">
    <property type="entry name" value="HP"/>
    <property type="match status" value="1"/>
</dbReference>
<evidence type="ECO:0000313" key="3">
    <source>
        <dbReference type="Proteomes" id="UP000621454"/>
    </source>
</evidence>
<accession>A0A916WXS6</accession>
<dbReference type="GO" id="GO:0016791">
    <property type="term" value="F:phosphatase activity"/>
    <property type="evidence" value="ECO:0007669"/>
    <property type="project" value="TreeGrafter"/>
</dbReference>
<comment type="caution">
    <text evidence="2">The sequence shown here is derived from an EMBL/GenBank/DDBJ whole genome shotgun (WGS) entry which is preliminary data.</text>
</comment>
<feature type="binding site" evidence="1">
    <location>
        <begin position="29"/>
        <end position="36"/>
    </location>
    <ligand>
        <name>substrate</name>
    </ligand>
</feature>
<gene>
    <name evidence="2" type="ORF">GCM10011489_30430</name>
</gene>
<dbReference type="Proteomes" id="UP000621454">
    <property type="component" value="Unassembled WGS sequence"/>
</dbReference>
<dbReference type="AlphaFoldDB" id="A0A916WXS6"/>
<dbReference type="GO" id="GO:0005737">
    <property type="term" value="C:cytoplasm"/>
    <property type="evidence" value="ECO:0007669"/>
    <property type="project" value="TreeGrafter"/>
</dbReference>
<dbReference type="InterPro" id="IPR050275">
    <property type="entry name" value="PGM_Phosphatase"/>
</dbReference>
<dbReference type="InterPro" id="IPR013078">
    <property type="entry name" value="His_Pase_superF_clade-1"/>
</dbReference>
<reference evidence="2" key="1">
    <citation type="journal article" date="2014" name="Int. J. Syst. Evol. Microbiol.">
        <title>Complete genome sequence of Corynebacterium casei LMG S-19264T (=DSM 44701T), isolated from a smear-ripened cheese.</title>
        <authorList>
            <consortium name="US DOE Joint Genome Institute (JGI-PGF)"/>
            <person name="Walter F."/>
            <person name="Albersmeier A."/>
            <person name="Kalinowski J."/>
            <person name="Ruckert C."/>
        </authorList>
    </citation>
    <scope>NUCLEOTIDE SEQUENCE</scope>
    <source>
        <strain evidence="2">CGMCC 1.12827</strain>
    </source>
</reference>
<evidence type="ECO:0000256" key="1">
    <source>
        <dbReference type="PIRSR" id="PIRSR613078-2"/>
    </source>
</evidence>
<evidence type="ECO:0000313" key="2">
    <source>
        <dbReference type="EMBL" id="GGB40741.1"/>
    </source>
</evidence>
<organism evidence="2 3">
    <name type="scientific">Gordonia jinhuaensis</name>
    <dbReference type="NCBI Taxonomy" id="1517702"/>
    <lineage>
        <taxon>Bacteria</taxon>
        <taxon>Bacillati</taxon>
        <taxon>Actinomycetota</taxon>
        <taxon>Actinomycetes</taxon>
        <taxon>Mycobacteriales</taxon>
        <taxon>Gordoniaceae</taxon>
        <taxon>Gordonia</taxon>
    </lineage>
</organism>
<feature type="binding site" evidence="1">
    <location>
        <position position="81"/>
    </location>
    <ligand>
        <name>substrate</name>
    </ligand>
</feature>
<protein>
    <recommendedName>
        <fullName evidence="4">Phosphoglycerate mutase</fullName>
    </recommendedName>
</protein>
<sequence length="212" mass="22879">MNDKHTHERQRATAREFPEQARVTVVLARHGRTALNADGKLRGLADVELDEFGHTQVTALGKALAAEFGTFAQVISSPLTRARQTAAAIADATHSPTLTDAAFNDRDYGQWTGHPKADVIAQWGSVDAAPGVETRDDVLARARPALEAMADRAAELGGPITVVSHDAVIRPLLTDMFELPDDALRVQTGSYQVLIRDGGDWELALVDQEPPV</sequence>
<dbReference type="Pfam" id="PF00300">
    <property type="entry name" value="His_Phos_1"/>
    <property type="match status" value="1"/>
</dbReference>